<dbReference type="STRING" id="290052.ASU35_09690"/>
<evidence type="ECO:0000259" key="4">
    <source>
        <dbReference type="Pfam" id="PF03486"/>
    </source>
</evidence>
<evidence type="ECO:0008006" key="8">
    <source>
        <dbReference type="Google" id="ProtNLM"/>
    </source>
</evidence>
<dbReference type="Gene3D" id="3.50.50.60">
    <property type="entry name" value="FAD/NAD(P)-binding domain"/>
    <property type="match status" value="2"/>
</dbReference>
<dbReference type="PANTHER" id="PTHR42887">
    <property type="entry name" value="OS12G0638800 PROTEIN"/>
    <property type="match status" value="1"/>
</dbReference>
<comment type="cofactor">
    <cofactor evidence="1">
        <name>FAD</name>
        <dbReference type="ChEBI" id="CHEBI:57692"/>
    </cofactor>
</comment>
<name>A0A0V8QFR4_9FIRM</name>
<proteinExistence type="predicted"/>
<dbReference type="AlphaFoldDB" id="A0A0V8QFR4"/>
<dbReference type="InterPro" id="IPR023166">
    <property type="entry name" value="BaiN-like_dom_sf"/>
</dbReference>
<evidence type="ECO:0000259" key="5">
    <source>
        <dbReference type="Pfam" id="PF22780"/>
    </source>
</evidence>
<dbReference type="Pfam" id="PF22780">
    <property type="entry name" value="HI0933_like_1st"/>
    <property type="match status" value="1"/>
</dbReference>
<dbReference type="Gene3D" id="2.40.30.10">
    <property type="entry name" value="Translation factors"/>
    <property type="match status" value="2"/>
</dbReference>
<comment type="caution">
    <text evidence="6">The sequence shown here is derived from an EMBL/GenBank/DDBJ whole genome shotgun (WGS) entry which is preliminary data.</text>
</comment>
<accession>A0A0V8QFR4</accession>
<feature type="domain" description="RsdA/BaiN/AoA(So)-like Rossmann fold-like" evidence="4">
    <location>
        <begin position="6"/>
        <end position="385"/>
    </location>
</feature>
<dbReference type="InterPro" id="IPR004792">
    <property type="entry name" value="BaiN-like"/>
</dbReference>
<keyword evidence="7" id="KW-1185">Reference proteome</keyword>
<dbReference type="Pfam" id="PF03486">
    <property type="entry name" value="HI0933_like"/>
    <property type="match status" value="1"/>
</dbReference>
<evidence type="ECO:0000313" key="6">
    <source>
        <dbReference type="EMBL" id="KSV59262.1"/>
    </source>
</evidence>
<dbReference type="PRINTS" id="PR00368">
    <property type="entry name" value="FADPNR"/>
</dbReference>
<gene>
    <name evidence="6" type="ORF">ASU35_09690</name>
</gene>
<sequence length="394" mass="42883">MAATRDVIVVGGGASGMMAAIWAARQGCQVTVLEKEEKPGRKLLATGNGKCNFTNEYQSMDCYYSQDKETAASILKQFDKEKTVNFFRELGIFPTVKNGYYYPHSGQAESVVRLFLQELSRLKVKVKCGEQVKAISGSIESGFCVKTATYAYEGKRVILAAGGRASSILGSDGSGYRLARELGHSVTKLYPGLTGLLSKELFFPKISGVRAQAELILLIEGEAVKKETGEVQLTSYGLSGIPVFQLCRTACEALEQGKRTELLADFLPELTEEEFLEYIEELGKRNPGLEKKELYAGIFDRKLAQVLADKGIYGGKVLYVPIHGSRGFEQAQVTAGGVSLTEVSEATMESKRASGVYLTGELLDVDGICGGYNLQWAWSTGYLAGLWAGKSIDR</sequence>
<dbReference type="RefSeq" id="WP_058352492.1">
    <property type="nucleotide sequence ID" value="NZ_CABMMD010000149.1"/>
</dbReference>
<evidence type="ECO:0000313" key="7">
    <source>
        <dbReference type="Proteomes" id="UP000054874"/>
    </source>
</evidence>
<dbReference type="SUPFAM" id="SSF51905">
    <property type="entry name" value="FAD/NAD(P)-binding domain"/>
    <property type="match status" value="1"/>
</dbReference>
<dbReference type="OrthoDB" id="9773233at2"/>
<dbReference type="InterPro" id="IPR036188">
    <property type="entry name" value="FAD/NAD-bd_sf"/>
</dbReference>
<evidence type="ECO:0000256" key="3">
    <source>
        <dbReference type="ARBA" id="ARBA00022827"/>
    </source>
</evidence>
<dbReference type="EMBL" id="LNAM01000149">
    <property type="protein sequence ID" value="KSV59262.1"/>
    <property type="molecule type" value="Genomic_DNA"/>
</dbReference>
<evidence type="ECO:0000256" key="2">
    <source>
        <dbReference type="ARBA" id="ARBA00022630"/>
    </source>
</evidence>
<dbReference type="Gene3D" id="1.10.8.260">
    <property type="entry name" value="HI0933 insert domain-like"/>
    <property type="match status" value="1"/>
</dbReference>
<dbReference type="SUPFAM" id="SSF160996">
    <property type="entry name" value="HI0933 insert domain-like"/>
    <property type="match status" value="1"/>
</dbReference>
<organism evidence="6 7">
    <name type="scientific">Acetivibrio ethanolgignens</name>
    <dbReference type="NCBI Taxonomy" id="290052"/>
    <lineage>
        <taxon>Bacteria</taxon>
        <taxon>Bacillati</taxon>
        <taxon>Bacillota</taxon>
        <taxon>Clostridia</taxon>
        <taxon>Eubacteriales</taxon>
        <taxon>Oscillospiraceae</taxon>
        <taxon>Acetivibrio</taxon>
    </lineage>
</organism>
<dbReference type="PRINTS" id="PR00411">
    <property type="entry name" value="PNDRDTASEI"/>
</dbReference>
<evidence type="ECO:0000256" key="1">
    <source>
        <dbReference type="ARBA" id="ARBA00001974"/>
    </source>
</evidence>
<protein>
    <recommendedName>
        <fullName evidence="8">Flavoprotein</fullName>
    </recommendedName>
</protein>
<reference evidence="6 7" key="1">
    <citation type="submission" date="2015-11" db="EMBL/GenBank/DDBJ databases">
        <title>Butyribacter intestini gen. nov., sp. nov., a butyric acid-producing bacterium of the family Lachnospiraceae isolated from the human faeces.</title>
        <authorList>
            <person name="Zou Y."/>
            <person name="Xue W."/>
            <person name="Luo G."/>
            <person name="Lv M."/>
        </authorList>
    </citation>
    <scope>NUCLEOTIDE SEQUENCE [LARGE SCALE GENOMIC DNA]</scope>
    <source>
        <strain evidence="6 7">ACET-33324</strain>
    </source>
</reference>
<dbReference type="InterPro" id="IPR057661">
    <property type="entry name" value="RsdA/BaiN/AoA(So)_Rossmann"/>
</dbReference>
<dbReference type="PANTHER" id="PTHR42887:SF2">
    <property type="entry name" value="OS12G0638800 PROTEIN"/>
    <property type="match status" value="1"/>
</dbReference>
<dbReference type="Proteomes" id="UP000054874">
    <property type="component" value="Unassembled WGS sequence"/>
</dbReference>
<dbReference type="NCBIfam" id="TIGR00275">
    <property type="entry name" value="aminoacetone oxidase family FAD-binding enzyme"/>
    <property type="match status" value="1"/>
</dbReference>
<keyword evidence="2" id="KW-0285">Flavoprotein</keyword>
<feature type="domain" description="RsdA/BaiN/AoA(So)-like insert" evidence="5">
    <location>
        <begin position="190"/>
        <end position="310"/>
    </location>
</feature>
<dbReference type="InterPro" id="IPR055178">
    <property type="entry name" value="RsdA/BaiN/AoA(So)-like_dom"/>
</dbReference>
<keyword evidence="3" id="KW-0274">FAD</keyword>